<protein>
    <submittedName>
        <fullName evidence="1">Unannotated protein</fullName>
    </submittedName>
</protein>
<proteinExistence type="predicted"/>
<reference evidence="1" key="1">
    <citation type="submission" date="2020-05" db="EMBL/GenBank/DDBJ databases">
        <authorList>
            <person name="Chiriac C."/>
            <person name="Salcher M."/>
            <person name="Ghai R."/>
            <person name="Kavagutti S V."/>
        </authorList>
    </citation>
    <scope>NUCLEOTIDE SEQUENCE</scope>
</reference>
<organism evidence="1">
    <name type="scientific">freshwater metagenome</name>
    <dbReference type="NCBI Taxonomy" id="449393"/>
    <lineage>
        <taxon>unclassified sequences</taxon>
        <taxon>metagenomes</taxon>
        <taxon>ecological metagenomes</taxon>
    </lineage>
</organism>
<dbReference type="EMBL" id="CAESAF010000038">
    <property type="protein sequence ID" value="CAB4335276.1"/>
    <property type="molecule type" value="Genomic_DNA"/>
</dbReference>
<evidence type="ECO:0000313" key="1">
    <source>
        <dbReference type="EMBL" id="CAB4335276.1"/>
    </source>
</evidence>
<accession>A0A6J5Z0U9</accession>
<name>A0A6J5Z0U9_9ZZZZ</name>
<gene>
    <name evidence="1" type="ORF">UFOPK3574_00507</name>
</gene>
<sequence>MIVDISRIPVTAISSVRGIGVADIAKTSTVVRIFFSDSFCSTPKRCSSSTTTKPKSLKTTSCDNKRWVPITTSTLPAASSVRISFDSLALLNRDSPATRNGNPAYLSANVFACCCTKSVVGTKTATCLPSCTALKAARIAISVLP</sequence>
<dbReference type="AlphaFoldDB" id="A0A6J5Z0U9"/>